<comment type="similarity">
    <text evidence="2">Belongs to the EamA transporter family.</text>
</comment>
<evidence type="ECO:0000313" key="13">
    <source>
        <dbReference type="Proteomes" id="UP000628442"/>
    </source>
</evidence>
<accession>A0A411X5U2</accession>
<dbReference type="AlphaFoldDB" id="A0A411X5U2"/>
<reference evidence="11 12" key="2">
    <citation type="submission" date="2019-02" db="EMBL/GenBank/DDBJ databases">
        <title>Draft Genome Sequences of Six Type Strains of the Genus Massilia.</title>
        <authorList>
            <person name="Miess H."/>
            <person name="Frediansyhah A."/>
            <person name="Gross H."/>
        </authorList>
    </citation>
    <scope>NUCLEOTIDE SEQUENCE [LARGE SCALE GENOMIC DNA]</scope>
    <source>
        <strain evidence="11 12">DSM 17472</strain>
    </source>
</reference>
<keyword evidence="5 8" id="KW-0812">Transmembrane</keyword>
<evidence type="ECO:0000256" key="8">
    <source>
        <dbReference type="SAM" id="Phobius"/>
    </source>
</evidence>
<reference evidence="10" key="1">
    <citation type="journal article" date="2014" name="Int. J. Syst. Evol. Microbiol.">
        <title>Complete genome sequence of Corynebacterium casei LMG S-19264T (=DSM 44701T), isolated from a smear-ripened cheese.</title>
        <authorList>
            <consortium name="US DOE Joint Genome Institute (JGI-PGF)"/>
            <person name="Walter F."/>
            <person name="Albersmeier A."/>
            <person name="Kalinowski J."/>
            <person name="Ruckert C."/>
        </authorList>
    </citation>
    <scope>NUCLEOTIDE SEQUENCE</scope>
    <source>
        <strain evidence="10">KCTC 12343</strain>
    </source>
</reference>
<dbReference type="OrthoDB" id="369870at2"/>
<dbReference type="SUPFAM" id="SSF103481">
    <property type="entry name" value="Multidrug resistance efflux transporter EmrE"/>
    <property type="match status" value="2"/>
</dbReference>
<evidence type="ECO:0000313" key="10">
    <source>
        <dbReference type="EMBL" id="GGY25954.1"/>
    </source>
</evidence>
<feature type="domain" description="EamA" evidence="9">
    <location>
        <begin position="12"/>
        <end position="148"/>
    </location>
</feature>
<evidence type="ECO:0000259" key="9">
    <source>
        <dbReference type="Pfam" id="PF00892"/>
    </source>
</evidence>
<dbReference type="RefSeq" id="WP_131148336.1">
    <property type="nucleotide sequence ID" value="NZ_BMWV01000001.1"/>
</dbReference>
<gene>
    <name evidence="11" type="primary">rarD</name>
    <name evidence="11" type="ORF">EYF70_28245</name>
    <name evidence="10" type="ORF">GCM10007387_04750</name>
</gene>
<keyword evidence="3" id="KW-0813">Transport</keyword>
<evidence type="ECO:0000256" key="1">
    <source>
        <dbReference type="ARBA" id="ARBA00004651"/>
    </source>
</evidence>
<keyword evidence="4" id="KW-1003">Cell membrane</keyword>
<proteinExistence type="inferred from homology"/>
<evidence type="ECO:0000256" key="2">
    <source>
        <dbReference type="ARBA" id="ARBA00007362"/>
    </source>
</evidence>
<evidence type="ECO:0000313" key="11">
    <source>
        <dbReference type="EMBL" id="QBI04272.1"/>
    </source>
</evidence>
<feature type="transmembrane region" description="Helical" evidence="8">
    <location>
        <begin position="132"/>
        <end position="149"/>
    </location>
</feature>
<evidence type="ECO:0000256" key="5">
    <source>
        <dbReference type="ARBA" id="ARBA00022692"/>
    </source>
</evidence>
<feature type="transmembrane region" description="Helical" evidence="8">
    <location>
        <begin position="76"/>
        <end position="96"/>
    </location>
</feature>
<dbReference type="Proteomes" id="UP000292307">
    <property type="component" value="Chromosome"/>
</dbReference>
<evidence type="ECO:0000313" key="12">
    <source>
        <dbReference type="Proteomes" id="UP000292307"/>
    </source>
</evidence>
<dbReference type="InterPro" id="IPR004626">
    <property type="entry name" value="RarD"/>
</dbReference>
<evidence type="ECO:0000256" key="7">
    <source>
        <dbReference type="ARBA" id="ARBA00023136"/>
    </source>
</evidence>
<dbReference type="InterPro" id="IPR000620">
    <property type="entry name" value="EamA_dom"/>
</dbReference>
<dbReference type="Pfam" id="PF00892">
    <property type="entry name" value="EamA"/>
    <property type="match status" value="1"/>
</dbReference>
<dbReference type="InterPro" id="IPR037185">
    <property type="entry name" value="EmrE-like"/>
</dbReference>
<feature type="transmembrane region" description="Helical" evidence="8">
    <location>
        <begin position="108"/>
        <end position="125"/>
    </location>
</feature>
<feature type="transmembrane region" description="Helical" evidence="8">
    <location>
        <begin position="183"/>
        <end position="204"/>
    </location>
</feature>
<name>A0A411X5U2_9BURK</name>
<feature type="transmembrane region" description="Helical" evidence="8">
    <location>
        <begin position="12"/>
        <end position="31"/>
    </location>
</feature>
<dbReference type="EMBL" id="CP036401">
    <property type="protein sequence ID" value="QBI04272.1"/>
    <property type="molecule type" value="Genomic_DNA"/>
</dbReference>
<feature type="transmembrane region" description="Helical" evidence="8">
    <location>
        <begin position="43"/>
        <end position="64"/>
    </location>
</feature>
<dbReference type="GO" id="GO:0005886">
    <property type="term" value="C:plasma membrane"/>
    <property type="evidence" value="ECO:0007669"/>
    <property type="project" value="UniProtKB-SubCell"/>
</dbReference>
<keyword evidence="6 8" id="KW-1133">Transmembrane helix</keyword>
<keyword evidence="7 8" id="KW-0472">Membrane</keyword>
<evidence type="ECO:0000256" key="4">
    <source>
        <dbReference type="ARBA" id="ARBA00022475"/>
    </source>
</evidence>
<feature type="transmembrane region" description="Helical" evidence="8">
    <location>
        <begin position="155"/>
        <end position="171"/>
    </location>
</feature>
<sequence>MTQAAHKEDSYRGVLNATTAFLLWGLFPLYFHAIGEVPPLEILAHRMVWSLLFLCIVLSVRRQWKWLPAVLKQPRTVATFAASALLLSANWFIYIWAVNNGHVIDASLGYFITPLFNVLLGLFVLKERLRGGQWLAIGVAATGVAWLTWQAGALPWIALALAATFGTYGLLRKTAALAALEGLSFETLLLFPLAGGYVVWLTVHGANTFVNTPSDWTRALLVAAGPITAIPLLLFAAGARKIPLSVLGMLQYIGPTIQMILGLLVFHERFSTARLAGFIVIWSALALYIAEGFWTSRRTAA</sequence>
<feature type="transmembrane region" description="Helical" evidence="8">
    <location>
        <begin position="272"/>
        <end position="290"/>
    </location>
</feature>
<dbReference type="NCBIfam" id="TIGR00688">
    <property type="entry name" value="rarD"/>
    <property type="match status" value="1"/>
</dbReference>
<feature type="transmembrane region" description="Helical" evidence="8">
    <location>
        <begin position="244"/>
        <end position="266"/>
    </location>
</feature>
<dbReference type="PANTHER" id="PTHR22911:SF137">
    <property type="entry name" value="SOLUTE CARRIER FAMILY 35 MEMBER G2-RELATED"/>
    <property type="match status" value="1"/>
</dbReference>
<dbReference type="PANTHER" id="PTHR22911">
    <property type="entry name" value="ACYL-MALONYL CONDENSING ENZYME-RELATED"/>
    <property type="match status" value="1"/>
</dbReference>
<dbReference type="EMBL" id="BMWV01000001">
    <property type="protein sequence ID" value="GGY25954.1"/>
    <property type="molecule type" value="Genomic_DNA"/>
</dbReference>
<keyword evidence="12" id="KW-1185">Reference proteome</keyword>
<evidence type="ECO:0000256" key="6">
    <source>
        <dbReference type="ARBA" id="ARBA00022989"/>
    </source>
</evidence>
<protein>
    <submittedName>
        <fullName evidence="11">EamA family transporter RarD</fullName>
    </submittedName>
    <submittedName>
        <fullName evidence="10">Membrane protein</fullName>
    </submittedName>
</protein>
<reference evidence="10" key="3">
    <citation type="submission" date="2022-12" db="EMBL/GenBank/DDBJ databases">
        <authorList>
            <person name="Sun Q."/>
            <person name="Kim S."/>
        </authorList>
    </citation>
    <scope>NUCLEOTIDE SEQUENCE</scope>
    <source>
        <strain evidence="10">KCTC 12343</strain>
    </source>
</reference>
<feature type="transmembrane region" description="Helical" evidence="8">
    <location>
        <begin position="216"/>
        <end position="237"/>
    </location>
</feature>
<comment type="subcellular location">
    <subcellularLocation>
        <location evidence="1">Cell membrane</location>
        <topology evidence="1">Multi-pass membrane protein</topology>
    </subcellularLocation>
</comment>
<organism evidence="10 13">
    <name type="scientific">Pseudoduganella albidiflava</name>
    <dbReference type="NCBI Taxonomy" id="321983"/>
    <lineage>
        <taxon>Bacteria</taxon>
        <taxon>Pseudomonadati</taxon>
        <taxon>Pseudomonadota</taxon>
        <taxon>Betaproteobacteria</taxon>
        <taxon>Burkholderiales</taxon>
        <taxon>Oxalobacteraceae</taxon>
        <taxon>Telluria group</taxon>
        <taxon>Pseudoduganella</taxon>
    </lineage>
</organism>
<dbReference type="Proteomes" id="UP000628442">
    <property type="component" value="Unassembled WGS sequence"/>
</dbReference>
<evidence type="ECO:0000256" key="3">
    <source>
        <dbReference type="ARBA" id="ARBA00022448"/>
    </source>
</evidence>